<reference evidence="1" key="1">
    <citation type="journal article" date="2020" name="Stud. Mycol.">
        <title>101 Dothideomycetes genomes: a test case for predicting lifestyles and emergence of pathogens.</title>
        <authorList>
            <person name="Haridas S."/>
            <person name="Albert R."/>
            <person name="Binder M."/>
            <person name="Bloem J."/>
            <person name="Labutti K."/>
            <person name="Salamov A."/>
            <person name="Andreopoulos B."/>
            <person name="Baker S."/>
            <person name="Barry K."/>
            <person name="Bills G."/>
            <person name="Bluhm B."/>
            <person name="Cannon C."/>
            <person name="Castanera R."/>
            <person name="Culley D."/>
            <person name="Daum C."/>
            <person name="Ezra D."/>
            <person name="Gonzalez J."/>
            <person name="Henrissat B."/>
            <person name="Kuo A."/>
            <person name="Liang C."/>
            <person name="Lipzen A."/>
            <person name="Lutzoni F."/>
            <person name="Magnuson J."/>
            <person name="Mondo S."/>
            <person name="Nolan M."/>
            <person name="Ohm R."/>
            <person name="Pangilinan J."/>
            <person name="Park H.-J."/>
            <person name="Ramirez L."/>
            <person name="Alfaro M."/>
            <person name="Sun H."/>
            <person name="Tritt A."/>
            <person name="Yoshinaga Y."/>
            <person name="Zwiers L.-H."/>
            <person name="Turgeon B."/>
            <person name="Goodwin S."/>
            <person name="Spatafora J."/>
            <person name="Crous P."/>
            <person name="Grigoriev I."/>
        </authorList>
    </citation>
    <scope>NUCLEOTIDE SEQUENCE</scope>
    <source>
        <strain evidence="1">CBS 525.71</strain>
    </source>
</reference>
<proteinExistence type="predicted"/>
<keyword evidence="2" id="KW-1185">Reference proteome</keyword>
<accession>A0ACB6RP63</accession>
<sequence>MSLTTHHKQQGLFFDEAYKPECFDHRRRNCLFDIEEGPTLESITDETGVPFSVLTSPNNSKTSLVSTATHAHLEHIADRRRRNSLIDIEEGLPLKQVADETGVPLSILLLHNPSFSPPLTLIPLTYAAPTQIPAVPTPATDGPPTDGSSLSASPTLTPAVFDGPRIM</sequence>
<evidence type="ECO:0000313" key="1">
    <source>
        <dbReference type="EMBL" id="KAF2622949.1"/>
    </source>
</evidence>
<organism evidence="1 2">
    <name type="scientific">Macroventuria anomochaeta</name>
    <dbReference type="NCBI Taxonomy" id="301207"/>
    <lineage>
        <taxon>Eukaryota</taxon>
        <taxon>Fungi</taxon>
        <taxon>Dikarya</taxon>
        <taxon>Ascomycota</taxon>
        <taxon>Pezizomycotina</taxon>
        <taxon>Dothideomycetes</taxon>
        <taxon>Pleosporomycetidae</taxon>
        <taxon>Pleosporales</taxon>
        <taxon>Pleosporineae</taxon>
        <taxon>Didymellaceae</taxon>
        <taxon>Macroventuria</taxon>
    </lineage>
</organism>
<gene>
    <name evidence="1" type="ORF">BU25DRAFT_462346</name>
</gene>
<dbReference type="Proteomes" id="UP000799754">
    <property type="component" value="Unassembled WGS sequence"/>
</dbReference>
<name>A0ACB6RP63_9PLEO</name>
<evidence type="ECO:0000313" key="2">
    <source>
        <dbReference type="Proteomes" id="UP000799754"/>
    </source>
</evidence>
<comment type="caution">
    <text evidence="1">The sequence shown here is derived from an EMBL/GenBank/DDBJ whole genome shotgun (WGS) entry which is preliminary data.</text>
</comment>
<dbReference type="EMBL" id="MU006740">
    <property type="protein sequence ID" value="KAF2622949.1"/>
    <property type="molecule type" value="Genomic_DNA"/>
</dbReference>
<protein>
    <submittedName>
        <fullName evidence="1">Uncharacterized protein</fullName>
    </submittedName>
</protein>